<dbReference type="InterPro" id="IPR058245">
    <property type="entry name" value="NreC/VraR/RcsB-like_REC"/>
</dbReference>
<dbReference type="PRINTS" id="PR00038">
    <property type="entry name" value="HTHLUXR"/>
</dbReference>
<feature type="domain" description="Response regulatory" evidence="5">
    <location>
        <begin position="19"/>
        <end position="137"/>
    </location>
</feature>
<keyword evidence="1 3" id="KW-0597">Phosphoprotein</keyword>
<protein>
    <submittedName>
        <fullName evidence="6">DNA-binding response regulator</fullName>
    </submittedName>
</protein>
<comment type="caution">
    <text evidence="6">The sequence shown here is derived from an EMBL/GenBank/DDBJ whole genome shotgun (WGS) entry which is preliminary data.</text>
</comment>
<dbReference type="AlphaFoldDB" id="A0A2S5GLH3"/>
<keyword evidence="2 6" id="KW-0238">DNA-binding</keyword>
<dbReference type="CDD" id="cd06170">
    <property type="entry name" value="LuxR_C_like"/>
    <property type="match status" value="1"/>
</dbReference>
<dbReference type="SMART" id="SM00421">
    <property type="entry name" value="HTH_LUXR"/>
    <property type="match status" value="1"/>
</dbReference>
<dbReference type="InterPro" id="IPR011006">
    <property type="entry name" value="CheY-like_superfamily"/>
</dbReference>
<dbReference type="PROSITE" id="PS50043">
    <property type="entry name" value="HTH_LUXR_2"/>
    <property type="match status" value="1"/>
</dbReference>
<gene>
    <name evidence="6" type="ORF">C4E15_23870</name>
</gene>
<dbReference type="PANTHER" id="PTHR43214">
    <property type="entry name" value="TWO-COMPONENT RESPONSE REGULATOR"/>
    <property type="match status" value="1"/>
</dbReference>
<feature type="modified residue" description="4-aspartylphosphate" evidence="3">
    <location>
        <position position="70"/>
    </location>
</feature>
<evidence type="ECO:0000259" key="5">
    <source>
        <dbReference type="PROSITE" id="PS50110"/>
    </source>
</evidence>
<dbReference type="GO" id="GO:0003677">
    <property type="term" value="F:DNA binding"/>
    <property type="evidence" value="ECO:0007669"/>
    <property type="project" value="UniProtKB-KW"/>
</dbReference>
<dbReference type="InterPro" id="IPR000792">
    <property type="entry name" value="Tscrpt_reg_LuxR_C"/>
</dbReference>
<reference evidence="6 7" key="1">
    <citation type="submission" date="2018-02" db="EMBL/GenBank/DDBJ databases">
        <title>Draft Genome of Achromobacter spanius stain 6.</title>
        <authorList>
            <person name="Gunasekera T.S."/>
            <person name="Radwan O."/>
            <person name="Ruiz O.N."/>
        </authorList>
    </citation>
    <scope>NUCLEOTIDE SEQUENCE [LARGE SCALE GENOMIC DNA]</scope>
    <source>
        <strain evidence="6 7">6</strain>
    </source>
</reference>
<dbReference type="InterPro" id="IPR001789">
    <property type="entry name" value="Sig_transdc_resp-reg_receiver"/>
</dbReference>
<dbReference type="Pfam" id="PF00072">
    <property type="entry name" value="Response_reg"/>
    <property type="match status" value="1"/>
</dbReference>
<dbReference type="InterPro" id="IPR039420">
    <property type="entry name" value="WalR-like"/>
</dbReference>
<evidence type="ECO:0000259" key="4">
    <source>
        <dbReference type="PROSITE" id="PS50043"/>
    </source>
</evidence>
<dbReference type="SUPFAM" id="SSF46894">
    <property type="entry name" value="C-terminal effector domain of the bipartite response regulators"/>
    <property type="match status" value="1"/>
</dbReference>
<dbReference type="SUPFAM" id="SSF52172">
    <property type="entry name" value="CheY-like"/>
    <property type="match status" value="1"/>
</dbReference>
<name>A0A2S5GLH3_9BURK</name>
<proteinExistence type="predicted"/>
<dbReference type="CDD" id="cd17535">
    <property type="entry name" value="REC_NarL-like"/>
    <property type="match status" value="1"/>
</dbReference>
<dbReference type="EMBL" id="PREU01000013">
    <property type="protein sequence ID" value="PPA73703.1"/>
    <property type="molecule type" value="Genomic_DNA"/>
</dbReference>
<organism evidence="6 7">
    <name type="scientific">Achromobacter spanius</name>
    <dbReference type="NCBI Taxonomy" id="217203"/>
    <lineage>
        <taxon>Bacteria</taxon>
        <taxon>Pseudomonadati</taxon>
        <taxon>Pseudomonadota</taxon>
        <taxon>Betaproteobacteria</taxon>
        <taxon>Burkholderiales</taxon>
        <taxon>Alcaligenaceae</taxon>
        <taxon>Achromobacter</taxon>
    </lineage>
</organism>
<evidence type="ECO:0000256" key="2">
    <source>
        <dbReference type="ARBA" id="ARBA00023125"/>
    </source>
</evidence>
<dbReference type="Proteomes" id="UP000239990">
    <property type="component" value="Unassembled WGS sequence"/>
</dbReference>
<sequence>MWALPGNSILSASHFYPLRIAILDDHPVVRAGMSAYLSQNRDIFVIGEFETSRDMIRALAAQPVDVLLIDYSLGPAEVDGISLIKMLRIKFPDARILVFSALYDPATVALALRSGAHGFVGKGGREEEIVLALRKVAAGGIYCDPQMTYLLSGASTEQTEPLAGAMPSDGATLSASTSGLLDGASLSGREREVIRCLLAGMTISDIAIKFGRSPKTISAQKGTAYRKLGVTTDNGLFKLCGLL</sequence>
<dbReference type="PANTHER" id="PTHR43214:SF17">
    <property type="entry name" value="TRANSCRIPTIONAL REGULATORY PROTEIN RCSB"/>
    <property type="match status" value="1"/>
</dbReference>
<dbReference type="OrthoDB" id="9796655at2"/>
<dbReference type="InterPro" id="IPR016032">
    <property type="entry name" value="Sig_transdc_resp-reg_C-effctor"/>
</dbReference>
<dbReference type="GO" id="GO:0000160">
    <property type="term" value="P:phosphorelay signal transduction system"/>
    <property type="evidence" value="ECO:0007669"/>
    <property type="project" value="InterPro"/>
</dbReference>
<evidence type="ECO:0000256" key="1">
    <source>
        <dbReference type="ARBA" id="ARBA00022553"/>
    </source>
</evidence>
<feature type="domain" description="HTH luxR-type" evidence="4">
    <location>
        <begin position="179"/>
        <end position="243"/>
    </location>
</feature>
<evidence type="ECO:0000313" key="7">
    <source>
        <dbReference type="Proteomes" id="UP000239990"/>
    </source>
</evidence>
<dbReference type="PROSITE" id="PS50110">
    <property type="entry name" value="RESPONSE_REGULATORY"/>
    <property type="match status" value="1"/>
</dbReference>
<accession>A0A2S5GLH3</accession>
<dbReference type="Gene3D" id="3.40.50.2300">
    <property type="match status" value="1"/>
</dbReference>
<dbReference type="GO" id="GO:0006355">
    <property type="term" value="P:regulation of DNA-templated transcription"/>
    <property type="evidence" value="ECO:0007669"/>
    <property type="project" value="InterPro"/>
</dbReference>
<evidence type="ECO:0000256" key="3">
    <source>
        <dbReference type="PROSITE-ProRule" id="PRU00169"/>
    </source>
</evidence>
<evidence type="ECO:0000313" key="6">
    <source>
        <dbReference type="EMBL" id="PPA73703.1"/>
    </source>
</evidence>
<dbReference type="Pfam" id="PF00196">
    <property type="entry name" value="GerE"/>
    <property type="match status" value="1"/>
</dbReference>
<dbReference type="SMART" id="SM00448">
    <property type="entry name" value="REC"/>
    <property type="match status" value="1"/>
</dbReference>